<feature type="compositionally biased region" description="Basic and acidic residues" evidence="1">
    <location>
        <begin position="27"/>
        <end position="49"/>
    </location>
</feature>
<reference evidence="4" key="1">
    <citation type="journal article" date="2019" name="Int. J. Syst. Evol. Microbiol.">
        <title>The Global Catalogue of Microorganisms (GCM) 10K type strain sequencing project: providing services to taxonomists for standard genome sequencing and annotation.</title>
        <authorList>
            <consortium name="The Broad Institute Genomics Platform"/>
            <consortium name="The Broad Institute Genome Sequencing Center for Infectious Disease"/>
            <person name="Wu L."/>
            <person name="Ma J."/>
        </authorList>
    </citation>
    <scope>NUCLEOTIDE SEQUENCE [LARGE SCALE GENOMIC DNA]</scope>
    <source>
        <strain evidence="4">JCM 31202</strain>
    </source>
</reference>
<evidence type="ECO:0000313" key="3">
    <source>
        <dbReference type="EMBL" id="MFD0904943.1"/>
    </source>
</evidence>
<name>A0ABW3EWX9_9ACTN</name>
<dbReference type="EMBL" id="JBHTJA010000106">
    <property type="protein sequence ID" value="MFD0904943.1"/>
    <property type="molecule type" value="Genomic_DNA"/>
</dbReference>
<keyword evidence="4" id="KW-1185">Reference proteome</keyword>
<keyword evidence="2" id="KW-1133">Transmembrane helix</keyword>
<feature type="region of interest" description="Disordered" evidence="1">
    <location>
        <begin position="1"/>
        <end position="50"/>
    </location>
</feature>
<keyword evidence="2" id="KW-0812">Transmembrane</keyword>
<sequence>PAAITPPARPAPPRALPRPAPAPSPSPREEVVHHTVQRASDERPERRDPLSTSLVLVVIAVVVSAGTAIAFAR</sequence>
<keyword evidence="2" id="KW-0472">Membrane</keyword>
<evidence type="ECO:0000256" key="2">
    <source>
        <dbReference type="SAM" id="Phobius"/>
    </source>
</evidence>
<organism evidence="3 4">
    <name type="scientific">Actinomadura sediminis</name>
    <dbReference type="NCBI Taxonomy" id="1038904"/>
    <lineage>
        <taxon>Bacteria</taxon>
        <taxon>Bacillati</taxon>
        <taxon>Actinomycetota</taxon>
        <taxon>Actinomycetes</taxon>
        <taxon>Streptosporangiales</taxon>
        <taxon>Thermomonosporaceae</taxon>
        <taxon>Actinomadura</taxon>
    </lineage>
</organism>
<feature type="compositionally biased region" description="Pro residues" evidence="1">
    <location>
        <begin position="7"/>
        <end position="26"/>
    </location>
</feature>
<feature type="transmembrane region" description="Helical" evidence="2">
    <location>
        <begin position="50"/>
        <end position="72"/>
    </location>
</feature>
<comment type="caution">
    <text evidence="3">The sequence shown here is derived from an EMBL/GenBank/DDBJ whole genome shotgun (WGS) entry which is preliminary data.</text>
</comment>
<protein>
    <recommendedName>
        <fullName evidence="5">Serine/threonine protein kinase</fullName>
    </recommendedName>
</protein>
<evidence type="ECO:0000256" key="1">
    <source>
        <dbReference type="SAM" id="MobiDB-lite"/>
    </source>
</evidence>
<proteinExistence type="predicted"/>
<accession>A0ABW3EWX9</accession>
<dbReference type="Proteomes" id="UP001596972">
    <property type="component" value="Unassembled WGS sequence"/>
</dbReference>
<evidence type="ECO:0000313" key="4">
    <source>
        <dbReference type="Proteomes" id="UP001596972"/>
    </source>
</evidence>
<evidence type="ECO:0008006" key="5">
    <source>
        <dbReference type="Google" id="ProtNLM"/>
    </source>
</evidence>
<feature type="non-terminal residue" evidence="3">
    <location>
        <position position="1"/>
    </location>
</feature>
<gene>
    <name evidence="3" type="ORF">ACFQ11_31515</name>
</gene>